<gene>
    <name evidence="1" type="primary">yidD</name>
    <name evidence="1" type="ORF">NM961_09415</name>
</gene>
<dbReference type="EMBL" id="JANFQO010000007">
    <property type="protein sequence ID" value="MCQ4164926.1"/>
    <property type="molecule type" value="Genomic_DNA"/>
</dbReference>
<reference evidence="1" key="1">
    <citation type="submission" date="2022-07" db="EMBL/GenBank/DDBJ databases">
        <title>Tahibacter sp., a new gammaproteobacterium isolated from the silt sample collected at pig farm.</title>
        <authorList>
            <person name="Chen H."/>
        </authorList>
    </citation>
    <scope>NUCLEOTIDE SEQUENCE</scope>
    <source>
        <strain evidence="1">P2K</strain>
    </source>
</reference>
<evidence type="ECO:0000313" key="2">
    <source>
        <dbReference type="Proteomes" id="UP001165498"/>
    </source>
</evidence>
<proteinExistence type="predicted"/>
<name>A0ABT1QRJ4_9GAMM</name>
<protein>
    <submittedName>
        <fullName evidence="1">Membrane protein insertion efficiency factor YidD</fullName>
    </submittedName>
</protein>
<dbReference type="NCBIfam" id="TIGR00278">
    <property type="entry name" value="membrane protein insertion efficiency factor YidD"/>
    <property type="match status" value="1"/>
</dbReference>
<keyword evidence="2" id="KW-1185">Reference proteome</keyword>
<dbReference type="RefSeq" id="WP_255913946.1">
    <property type="nucleotide sequence ID" value="NZ_JANFQO010000007.1"/>
</dbReference>
<dbReference type="SMART" id="SM01234">
    <property type="entry name" value="Haemolytic"/>
    <property type="match status" value="1"/>
</dbReference>
<dbReference type="Proteomes" id="UP001165498">
    <property type="component" value="Unassembled WGS sequence"/>
</dbReference>
<comment type="caution">
    <text evidence="1">The sequence shown here is derived from an EMBL/GenBank/DDBJ whole genome shotgun (WGS) entry which is preliminary data.</text>
</comment>
<accession>A0ABT1QRJ4</accession>
<dbReference type="Pfam" id="PF01809">
    <property type="entry name" value="YidD"/>
    <property type="match status" value="1"/>
</dbReference>
<sequence length="149" mass="16403">MATDLTVHSQFIQTDAASRRGLISAQAFGTHDGEFMARIKLDGIEIDLQVGADLAPSVLRAFAGRTSLDAEVDALELPRHPLWLRTCIRSLRAYRRVRPAAVGLRCVCDPSCSRYSELAFRKRGFFGGLTATLFRLLRCKPGRGGVDLP</sequence>
<dbReference type="InterPro" id="IPR002696">
    <property type="entry name" value="Membr_insert_effic_factor_YidD"/>
</dbReference>
<organism evidence="1 2">
    <name type="scientific">Tahibacter harae</name>
    <dbReference type="NCBI Taxonomy" id="2963937"/>
    <lineage>
        <taxon>Bacteria</taxon>
        <taxon>Pseudomonadati</taxon>
        <taxon>Pseudomonadota</taxon>
        <taxon>Gammaproteobacteria</taxon>
        <taxon>Lysobacterales</taxon>
        <taxon>Rhodanobacteraceae</taxon>
        <taxon>Tahibacter</taxon>
    </lineage>
</organism>
<evidence type="ECO:0000313" key="1">
    <source>
        <dbReference type="EMBL" id="MCQ4164926.1"/>
    </source>
</evidence>